<evidence type="ECO:0000313" key="1">
    <source>
        <dbReference type="EMBL" id="UYT11295.1"/>
    </source>
</evidence>
<organism evidence="1 2">
    <name type="scientific">Lactococcus garvieae</name>
    <dbReference type="NCBI Taxonomy" id="1363"/>
    <lineage>
        <taxon>Bacteria</taxon>
        <taxon>Bacillati</taxon>
        <taxon>Bacillota</taxon>
        <taxon>Bacilli</taxon>
        <taxon>Lactobacillales</taxon>
        <taxon>Streptococcaceae</taxon>
        <taxon>Lactococcus</taxon>
    </lineage>
</organism>
<dbReference type="AlphaFoldDB" id="A0AA46YRP4"/>
<accession>A0AA46YRP4</accession>
<dbReference type="SUPFAM" id="SSF54611">
    <property type="entry name" value="SecB-like"/>
    <property type="match status" value="1"/>
</dbReference>
<protein>
    <submittedName>
        <fullName evidence="1">Protein-export chaperone SecB</fullName>
    </submittedName>
</protein>
<sequence>MATISFKDYYINEFSYKENDNFDSKTENLDITLDFNAVVNISKEDILVNLSCELGEEIKEECPFVANLSMNAYFGYEVDRTSIKDVELFKKMTSQNVVAILYPYLRSAVSEMILKTNKFPPYVLPVANIVKMMEDENKIKVFEFMEE</sequence>
<dbReference type="InterPro" id="IPR035958">
    <property type="entry name" value="SecB-like_sf"/>
</dbReference>
<dbReference type="Gene3D" id="3.10.420.10">
    <property type="entry name" value="SecB-like"/>
    <property type="match status" value="1"/>
</dbReference>
<evidence type="ECO:0000313" key="2">
    <source>
        <dbReference type="Proteomes" id="UP001164042"/>
    </source>
</evidence>
<gene>
    <name evidence="1" type="ORF">OF801_04930</name>
</gene>
<reference evidence="1" key="1">
    <citation type="submission" date="2022-10" db="EMBL/GenBank/DDBJ databases">
        <title>Genome assembly of Lactococcus garvieae isolates from cricket gut.</title>
        <authorList>
            <person name="Luecke A.R."/>
            <person name="Brown A.M.V."/>
            <person name="Wakeman C.A."/>
        </authorList>
    </citation>
    <scope>NUCLEOTIDE SEQUENCE</scope>
    <source>
        <strain evidence="1">Alexii-11_2</strain>
    </source>
</reference>
<dbReference type="Proteomes" id="UP001164042">
    <property type="component" value="Chromosome"/>
</dbReference>
<dbReference type="EMBL" id="CP109635">
    <property type="protein sequence ID" value="UYT11295.1"/>
    <property type="molecule type" value="Genomic_DNA"/>
</dbReference>
<name>A0AA46YRP4_9LACT</name>
<dbReference type="RefSeq" id="WP_206917434.1">
    <property type="nucleotide sequence ID" value="NZ_CP109635.1"/>
</dbReference>
<proteinExistence type="predicted"/>